<evidence type="ECO:0000313" key="2">
    <source>
        <dbReference type="Proteomes" id="UP000249417"/>
    </source>
</evidence>
<accession>A0A2W5N338</accession>
<evidence type="ECO:0000313" key="1">
    <source>
        <dbReference type="EMBL" id="PZQ47862.1"/>
    </source>
</evidence>
<dbReference type="AlphaFoldDB" id="A0A2W5N338"/>
<gene>
    <name evidence="1" type="ORF">DI551_02555</name>
</gene>
<reference evidence="1 2" key="1">
    <citation type="submission" date="2017-08" db="EMBL/GenBank/DDBJ databases">
        <title>Infants hospitalized years apart are colonized by the same room-sourced microbial strains.</title>
        <authorList>
            <person name="Brooks B."/>
            <person name="Olm M.R."/>
            <person name="Firek B.A."/>
            <person name="Baker R."/>
            <person name="Thomas B.C."/>
            <person name="Morowitz M.J."/>
            <person name="Banfield J.F."/>
        </authorList>
    </citation>
    <scope>NUCLEOTIDE SEQUENCE [LARGE SCALE GENOMIC DNA]</scope>
    <source>
        <strain evidence="1">S2_005_002_R2_29</strain>
    </source>
</reference>
<sequence length="164" mass="17527">MLHSPIGPQKPENGIAAPFTQAINRYYQSRKGEGGNALDAALDEAEKLPAEKQHAAAMSVFARANHGSPQETRAITMALDTIALLPLADHVPAAFSVFETSFSPEVELRAVQIMTVCAQNNGSDIQALRTALLMSENDEALCKPLRSKLAQLFGSGPENKPAAM</sequence>
<dbReference type="Proteomes" id="UP000249417">
    <property type="component" value="Unassembled WGS sequence"/>
</dbReference>
<protein>
    <submittedName>
        <fullName evidence="1">Uncharacterized protein</fullName>
    </submittedName>
</protein>
<dbReference type="EMBL" id="QFQB01000009">
    <property type="protein sequence ID" value="PZQ47862.1"/>
    <property type="molecule type" value="Genomic_DNA"/>
</dbReference>
<organism evidence="1 2">
    <name type="scientific">Micavibrio aeruginosavorus</name>
    <dbReference type="NCBI Taxonomy" id="349221"/>
    <lineage>
        <taxon>Bacteria</taxon>
        <taxon>Pseudomonadati</taxon>
        <taxon>Bdellovibrionota</taxon>
        <taxon>Bdellovibrionia</taxon>
        <taxon>Bdellovibrionales</taxon>
        <taxon>Pseudobdellovibrionaceae</taxon>
        <taxon>Micavibrio</taxon>
    </lineage>
</organism>
<comment type="caution">
    <text evidence="1">The sequence shown here is derived from an EMBL/GenBank/DDBJ whole genome shotgun (WGS) entry which is preliminary data.</text>
</comment>
<proteinExistence type="predicted"/>
<name>A0A2W5N338_9BACT</name>